<feature type="transmembrane region" description="Helical" evidence="1">
    <location>
        <begin position="96"/>
        <end position="119"/>
    </location>
</feature>
<sequence>MIQRQGDEVNRWDKPFQLGWGRFARVAIMFLLLAAGCIALDSGEDDIGAGTPMAISVVLMLAYQATGWRRMQRAHAVEPLSLSQLDRVMKVMIGPIIPAVIWVVVIIAPIPIYLIYFIINLR</sequence>
<keyword evidence="3" id="KW-1185">Reference proteome</keyword>
<keyword evidence="1" id="KW-0472">Membrane</keyword>
<proteinExistence type="predicted"/>
<evidence type="ECO:0000256" key="1">
    <source>
        <dbReference type="SAM" id="Phobius"/>
    </source>
</evidence>
<keyword evidence="1" id="KW-1133">Transmembrane helix</keyword>
<feature type="transmembrane region" description="Helical" evidence="1">
    <location>
        <begin position="47"/>
        <end position="63"/>
    </location>
</feature>
<dbReference type="EMBL" id="CP115541">
    <property type="protein sequence ID" value="WNH52393.1"/>
    <property type="molecule type" value="Genomic_DNA"/>
</dbReference>
<feature type="transmembrane region" description="Helical" evidence="1">
    <location>
        <begin position="20"/>
        <end position="41"/>
    </location>
</feature>
<evidence type="ECO:0000313" key="3">
    <source>
        <dbReference type="Proteomes" id="UP001302072"/>
    </source>
</evidence>
<dbReference type="RefSeq" id="WP_311191593.1">
    <property type="nucleotide sequence ID" value="NZ_CP115541.1"/>
</dbReference>
<name>A0ABY9YNB3_9GAMM</name>
<organism evidence="2 3">
    <name type="scientific">Stenotrophomonas oahuensis</name>
    <dbReference type="NCBI Taxonomy" id="3003271"/>
    <lineage>
        <taxon>Bacteria</taxon>
        <taxon>Pseudomonadati</taxon>
        <taxon>Pseudomonadota</taxon>
        <taxon>Gammaproteobacteria</taxon>
        <taxon>Lysobacterales</taxon>
        <taxon>Lysobacteraceae</taxon>
        <taxon>Stenotrophomonas</taxon>
    </lineage>
</organism>
<evidence type="ECO:0008006" key="4">
    <source>
        <dbReference type="Google" id="ProtNLM"/>
    </source>
</evidence>
<accession>A0ABY9YNB3</accession>
<dbReference type="Proteomes" id="UP001302072">
    <property type="component" value="Chromosome"/>
</dbReference>
<evidence type="ECO:0000313" key="2">
    <source>
        <dbReference type="EMBL" id="WNH52393.1"/>
    </source>
</evidence>
<keyword evidence="1" id="KW-0812">Transmembrane</keyword>
<protein>
    <recommendedName>
        <fullName evidence="4">Transmembrane protein</fullName>
    </recommendedName>
</protein>
<reference evidence="2 3" key="1">
    <citation type="submission" date="2022-12" db="EMBL/GenBank/DDBJ databases">
        <title>Two new species, Stenotrophomonas aracearum and Stenotrophomonas oahuensis, isolated from Anthurium (Araceae family) in Hawaii.</title>
        <authorList>
            <person name="Chunag S.C."/>
            <person name="Dobhal S."/>
            <person name="Alvarez A."/>
            <person name="Arif M."/>
        </authorList>
    </citation>
    <scope>NUCLEOTIDE SEQUENCE [LARGE SCALE GENOMIC DNA]</scope>
    <source>
        <strain evidence="2 3">A5586</strain>
    </source>
</reference>
<gene>
    <name evidence="2" type="ORF">PDM29_19005</name>
</gene>